<keyword evidence="2 5" id="KW-0378">Hydrolase</keyword>
<dbReference type="PANTHER" id="PTHR43301:SF3">
    <property type="entry name" value="ARABINAN ENDO-1,5-ALPHA-L-ARABINOSIDASE A-RELATED"/>
    <property type="match status" value="1"/>
</dbReference>
<dbReference type="PANTHER" id="PTHR43301">
    <property type="entry name" value="ARABINAN ENDO-1,5-ALPHA-L-ARABINOSIDASE"/>
    <property type="match status" value="1"/>
</dbReference>
<evidence type="ECO:0000313" key="5">
    <source>
        <dbReference type="EMBL" id="MBP2381638.1"/>
    </source>
</evidence>
<gene>
    <name evidence="5" type="ORF">JOF43_001595</name>
</gene>
<evidence type="ECO:0000313" key="6">
    <source>
        <dbReference type="Proteomes" id="UP001519290"/>
    </source>
</evidence>
<dbReference type="SUPFAM" id="SSF75005">
    <property type="entry name" value="Arabinanase/levansucrase/invertase"/>
    <property type="match status" value="1"/>
</dbReference>
<keyword evidence="6" id="KW-1185">Reference proteome</keyword>
<sequence>MPTAPVILRPGAKRRLLDASPSAAEPWYVNDHTLIRGHDDRWHAFGIWHPEPADPLGEDRFLHASADDLTGAPWTVHDPVLHARGEIGETHVWAPHVIAHDGRYWMFYAGGTADHTAYRMTLATSEDLFTWTPHEPVLFEDGFDARDPMVIRHGQRWYMYYTRTSAPDGGAHQVAVRSSTDLLTWSEPSVAYESTIFGTYGGPTESSFVVRAGQGWILFVCESAEYDRTLAYFSTDPLRFGDSGLLDVDLDEHCAEIVADPAGGGRTWITGGGWDRGGLTIRPLEILPDVREEELV</sequence>
<accession>A0ABS4X076</accession>
<feature type="domain" description="Glycosyl hydrolase family 32 N-terminal" evidence="4">
    <location>
        <begin position="28"/>
        <end position="191"/>
    </location>
</feature>
<dbReference type="RefSeq" id="WP_209900948.1">
    <property type="nucleotide sequence ID" value="NZ_BAAAJW010000002.1"/>
</dbReference>
<evidence type="ECO:0000256" key="1">
    <source>
        <dbReference type="ARBA" id="ARBA00009902"/>
    </source>
</evidence>
<comment type="similarity">
    <text evidence="1">Belongs to the glycosyl hydrolase 32 family.</text>
</comment>
<organism evidence="5 6">
    <name type="scientific">Brachybacterium sacelli</name>
    <dbReference type="NCBI Taxonomy" id="173364"/>
    <lineage>
        <taxon>Bacteria</taxon>
        <taxon>Bacillati</taxon>
        <taxon>Actinomycetota</taxon>
        <taxon>Actinomycetes</taxon>
        <taxon>Micrococcales</taxon>
        <taxon>Dermabacteraceae</taxon>
        <taxon>Brachybacterium</taxon>
    </lineage>
</organism>
<dbReference type="Gene3D" id="2.115.10.20">
    <property type="entry name" value="Glycosyl hydrolase domain, family 43"/>
    <property type="match status" value="1"/>
</dbReference>
<dbReference type="InterPro" id="IPR050727">
    <property type="entry name" value="GH43_arabinanases"/>
</dbReference>
<dbReference type="EC" id="3.2.1.26" evidence="5"/>
<evidence type="ECO:0000256" key="2">
    <source>
        <dbReference type="ARBA" id="ARBA00022801"/>
    </source>
</evidence>
<dbReference type="InterPro" id="IPR013148">
    <property type="entry name" value="Glyco_hydro_32_N"/>
</dbReference>
<reference evidence="5 6" key="1">
    <citation type="submission" date="2021-03" db="EMBL/GenBank/DDBJ databases">
        <title>Sequencing the genomes of 1000 actinobacteria strains.</title>
        <authorList>
            <person name="Klenk H.-P."/>
        </authorList>
    </citation>
    <scope>NUCLEOTIDE SEQUENCE [LARGE SCALE GENOMIC DNA]</scope>
    <source>
        <strain evidence="5 6">DSM 14566</strain>
    </source>
</reference>
<dbReference type="InterPro" id="IPR023296">
    <property type="entry name" value="Glyco_hydro_beta-prop_sf"/>
</dbReference>
<name>A0ABS4X076_9MICO</name>
<proteinExistence type="inferred from homology"/>
<dbReference type="Proteomes" id="UP001519290">
    <property type="component" value="Unassembled WGS sequence"/>
</dbReference>
<dbReference type="GO" id="GO:0004564">
    <property type="term" value="F:beta-fructofuranosidase activity"/>
    <property type="evidence" value="ECO:0007669"/>
    <property type="project" value="UniProtKB-EC"/>
</dbReference>
<evidence type="ECO:0000256" key="3">
    <source>
        <dbReference type="ARBA" id="ARBA00023295"/>
    </source>
</evidence>
<evidence type="ECO:0000259" key="4">
    <source>
        <dbReference type="Pfam" id="PF00251"/>
    </source>
</evidence>
<dbReference type="Pfam" id="PF00251">
    <property type="entry name" value="Glyco_hydro_32N"/>
    <property type="match status" value="1"/>
</dbReference>
<dbReference type="EMBL" id="JAGIOD010000001">
    <property type="protein sequence ID" value="MBP2381638.1"/>
    <property type="molecule type" value="Genomic_DNA"/>
</dbReference>
<protein>
    <submittedName>
        <fullName evidence="5">Beta-fructofuranosidase</fullName>
        <ecNumber evidence="5">3.2.1.26</ecNumber>
    </submittedName>
</protein>
<comment type="caution">
    <text evidence="5">The sequence shown here is derived from an EMBL/GenBank/DDBJ whole genome shotgun (WGS) entry which is preliminary data.</text>
</comment>
<keyword evidence="3 5" id="KW-0326">Glycosidase</keyword>